<reference evidence="2 3" key="1">
    <citation type="submission" date="2024-01" db="EMBL/GenBank/DDBJ databases">
        <title>The complete chloroplast genome sequence of Lithospermum erythrorhizon: insights into the phylogenetic relationship among Boraginaceae species and the maternal lineages of purple gromwells.</title>
        <authorList>
            <person name="Okada T."/>
            <person name="Watanabe K."/>
        </authorList>
    </citation>
    <scope>NUCLEOTIDE SEQUENCE [LARGE SCALE GENOMIC DNA]</scope>
</reference>
<evidence type="ECO:0000313" key="3">
    <source>
        <dbReference type="Proteomes" id="UP001454036"/>
    </source>
</evidence>
<name>A0AAV3Q5W8_LITER</name>
<keyword evidence="3" id="KW-1185">Reference proteome</keyword>
<gene>
    <name evidence="2" type="ORF">LIER_15845</name>
</gene>
<feature type="compositionally biased region" description="Polar residues" evidence="1">
    <location>
        <begin position="667"/>
        <end position="678"/>
    </location>
</feature>
<feature type="compositionally biased region" description="Polar residues" evidence="1">
    <location>
        <begin position="585"/>
        <end position="602"/>
    </location>
</feature>
<evidence type="ECO:0000256" key="1">
    <source>
        <dbReference type="SAM" id="MobiDB-lite"/>
    </source>
</evidence>
<dbReference type="InterPro" id="IPR029005">
    <property type="entry name" value="LIM-bd/SEUSS"/>
</dbReference>
<organism evidence="2 3">
    <name type="scientific">Lithospermum erythrorhizon</name>
    <name type="common">Purple gromwell</name>
    <name type="synonym">Lithospermum officinale var. erythrorhizon</name>
    <dbReference type="NCBI Taxonomy" id="34254"/>
    <lineage>
        <taxon>Eukaryota</taxon>
        <taxon>Viridiplantae</taxon>
        <taxon>Streptophyta</taxon>
        <taxon>Embryophyta</taxon>
        <taxon>Tracheophyta</taxon>
        <taxon>Spermatophyta</taxon>
        <taxon>Magnoliopsida</taxon>
        <taxon>eudicotyledons</taxon>
        <taxon>Gunneridae</taxon>
        <taxon>Pentapetalae</taxon>
        <taxon>asterids</taxon>
        <taxon>lamiids</taxon>
        <taxon>Boraginales</taxon>
        <taxon>Boraginaceae</taxon>
        <taxon>Boraginoideae</taxon>
        <taxon>Lithospermeae</taxon>
        <taxon>Lithospermum</taxon>
    </lineage>
</organism>
<feature type="region of interest" description="Disordered" evidence="1">
    <location>
        <begin position="555"/>
        <end position="602"/>
    </location>
</feature>
<proteinExistence type="predicted"/>
<dbReference type="Pfam" id="PF01803">
    <property type="entry name" value="LIM_bind"/>
    <property type="match status" value="1"/>
</dbReference>
<comment type="caution">
    <text evidence="2">The sequence shown here is derived from an EMBL/GenBank/DDBJ whole genome shotgun (WGS) entry which is preliminary data.</text>
</comment>
<dbReference type="EMBL" id="BAABME010003478">
    <property type="protein sequence ID" value="GAA0158948.1"/>
    <property type="molecule type" value="Genomic_DNA"/>
</dbReference>
<protein>
    <submittedName>
        <fullName evidence="2">Transcription cofactor</fullName>
    </submittedName>
</protein>
<dbReference type="AlphaFoldDB" id="A0AAV3Q5W8"/>
<feature type="region of interest" description="Disordered" evidence="1">
    <location>
        <begin position="646"/>
        <end position="682"/>
    </location>
</feature>
<evidence type="ECO:0000313" key="2">
    <source>
        <dbReference type="EMBL" id="GAA0158948.1"/>
    </source>
</evidence>
<accession>A0AAV3Q5W8</accession>
<sequence length="846" mass="92484">MVQPGPPNPPGGTQSIQHLLLQSNSGMVINQGSATASQIGFSSMASPRTQFGNMNMLGNVPNVSSLLHPSFPNGVPNPGLSGPGNSQRALTGNGAEVDILSGTGNGMGFNQPSSSLTSNTSDQVQAQQISNMFGNQMLTNPHHSQQLDPRHFHHNQHYISVRNSNQQQHQQFQTIRDGLGAVGPVNDQTSQQLQTLRDLNSVNLESQLQGMRSIPQVKMDPHHTDPSMFLQQQQQFLQLSRQNPQAAAILKQQRLIHLQQQQQNLLNSMPPQSSILQPQFPSQNLPTRSPVRPIYEPGTCARRLAHYLHQQQQRPVDNNIEFWKTFVAEFFAPNAKKRWCVSMYGNGRQITGVFPQDGWHCEICNRKPRRGFEATVEVLPRLFKIKYESGTLEELLYVDMPREYQNSSGQIVLDYAKAVQQSVFEKLQVVREGQLRLVFSSDLKICSWEFCARRHEELIPKKLLAPQVNQLGVALQKYQATTQNSSSNTYVSDLQNICNMSVTSARELSKALEVPLVNDLGYTKRYVRCLQISEVVNSMKDLIDYSGENTIGPMESLAKFPRRSSSSTGVGSQRRQPDDQIQQPHLSSQQTAGQNSNNDLSSQYPAMQLASSNRVGHVNNTVNTTPAGSSASNIALMMHQNSMNSRRQNLANGSNNPCDGSGVQMPSPGSSIPQSQANLPPFHFPTPSTSNHLPHTSHGGMSAGTHINSAGSPNISIQQPALSGDVNGDDSQSSVQKIIHDIMLSSNLSGGTVNGTLQINNNQNFNGNNVAGNINAGIGGTGFGSMANRLGQPTMVNGIQPGLANNSMSINGRVGMALSRNQSMNQRNQMLSGLGTINGFNNTQFH</sequence>
<dbReference type="PANTHER" id="PTHR10378">
    <property type="entry name" value="LIM DOMAIN-BINDING PROTEIN"/>
    <property type="match status" value="1"/>
</dbReference>
<feature type="compositionally biased region" description="Polar residues" evidence="1">
    <location>
        <begin position="646"/>
        <end position="658"/>
    </location>
</feature>
<dbReference type="Proteomes" id="UP001454036">
    <property type="component" value="Unassembled WGS sequence"/>
</dbReference>